<dbReference type="Proteomes" id="UP000321927">
    <property type="component" value="Unassembled WGS sequence"/>
</dbReference>
<evidence type="ECO:0000256" key="1">
    <source>
        <dbReference type="ARBA" id="ARBA00022475"/>
    </source>
</evidence>
<organism evidence="6 8">
    <name type="scientific">Algoriphagus ratkowskyi</name>
    <dbReference type="NCBI Taxonomy" id="57028"/>
    <lineage>
        <taxon>Bacteria</taxon>
        <taxon>Pseudomonadati</taxon>
        <taxon>Bacteroidota</taxon>
        <taxon>Cytophagia</taxon>
        <taxon>Cytophagales</taxon>
        <taxon>Cyclobacteriaceae</taxon>
        <taxon>Algoriphagus</taxon>
    </lineage>
</organism>
<evidence type="ECO:0000256" key="5">
    <source>
        <dbReference type="ARBA" id="ARBA00023136"/>
    </source>
</evidence>
<dbReference type="EMBL" id="VORV01000003">
    <property type="protein sequence ID" value="TXD79038.1"/>
    <property type="molecule type" value="Genomic_DNA"/>
</dbReference>
<dbReference type="GO" id="GO:0009246">
    <property type="term" value="P:enterobacterial common antigen biosynthetic process"/>
    <property type="evidence" value="ECO:0007669"/>
    <property type="project" value="InterPro"/>
</dbReference>
<reference evidence="7 9" key="2">
    <citation type="submission" date="2019-08" db="EMBL/GenBank/DDBJ databases">
        <title>Genome of Algoriphagus ratkowskyi IC026.</title>
        <authorList>
            <person name="Bowman J.P."/>
        </authorList>
    </citation>
    <scope>NUCLEOTIDE SEQUENCE [LARGE SCALE GENOMIC DNA]</scope>
    <source>
        <strain evidence="7 9">IC026</strain>
    </source>
</reference>
<dbReference type="AlphaFoldDB" id="A0A2W7RB79"/>
<protein>
    <submittedName>
        <fullName evidence="6">4-alpha-L-fucosyltransferase (Glycosyl transferase family 56)</fullName>
    </submittedName>
</protein>
<sequence length="378" mass="43760">MRKVLVILPDSPYADWIIHKVQLLNGNQCDFVCFSVERNHIKSSVCKFLLSGSSEYLEFFNDTNKYDRVVIHYHNQETGYFVEKFKIASEKLVWILWSGDLYNSKFYTKSLYFKMNLAWIEANSDKIKSNSRFKERLKSKLGKVNSYDYKKSFQRIKYIGTGFLKDVEEAENTFRKSYDIIPHTILSVNELFEVKSFSTIQSKGEKLLLGHSGALENNHLDAIEFLQESGVTHDILCPLSYGNETYIQAVISAGRDAFGEKFQPRTAFLPKFEYYNMLTEVGFAVFFLKVQQAFGNILGLLFLGVKIFLPKENSIYVNLSDKGFLLFSLEDLSNNSLGNILNEQDRLVNRNLILKFFSEDKIAESYERMYLGSMSKDK</sequence>
<accession>A0A2W7RB79</accession>
<dbReference type="InterPro" id="IPR009993">
    <property type="entry name" value="WecF"/>
</dbReference>
<name>A0A2W7RB79_9BACT</name>
<evidence type="ECO:0000256" key="4">
    <source>
        <dbReference type="ARBA" id="ARBA00022679"/>
    </source>
</evidence>
<dbReference type="Pfam" id="PF07429">
    <property type="entry name" value="Glyco_transf_56"/>
    <property type="match status" value="1"/>
</dbReference>
<evidence type="ECO:0000313" key="6">
    <source>
        <dbReference type="EMBL" id="PZX57774.1"/>
    </source>
</evidence>
<gene>
    <name evidence="7" type="ORF">ESW18_05850</name>
    <name evidence="6" type="ORF">LV84_01903</name>
</gene>
<keyword evidence="3 6" id="KW-0328">Glycosyltransferase</keyword>
<dbReference type="OrthoDB" id="1083028at2"/>
<evidence type="ECO:0000313" key="7">
    <source>
        <dbReference type="EMBL" id="TXD79038.1"/>
    </source>
</evidence>
<reference evidence="6 8" key="1">
    <citation type="submission" date="2018-06" db="EMBL/GenBank/DDBJ databases">
        <title>Genomic Encyclopedia of Archaeal and Bacterial Type Strains, Phase II (KMG-II): from individual species to whole genera.</title>
        <authorList>
            <person name="Goeker M."/>
        </authorList>
    </citation>
    <scope>NUCLEOTIDE SEQUENCE [LARGE SCALE GENOMIC DNA]</scope>
    <source>
        <strain evidence="6 8">DSM 22686</strain>
    </source>
</reference>
<dbReference type="EMBL" id="QKZU01000006">
    <property type="protein sequence ID" value="PZX57774.1"/>
    <property type="molecule type" value="Genomic_DNA"/>
</dbReference>
<keyword evidence="9" id="KW-1185">Reference proteome</keyword>
<proteinExistence type="predicted"/>
<keyword evidence="4 6" id="KW-0808">Transferase</keyword>
<keyword evidence="1" id="KW-1003">Cell membrane</keyword>
<dbReference type="GO" id="GO:0008417">
    <property type="term" value="F:fucosyltransferase activity"/>
    <property type="evidence" value="ECO:0007669"/>
    <property type="project" value="InterPro"/>
</dbReference>
<evidence type="ECO:0000313" key="8">
    <source>
        <dbReference type="Proteomes" id="UP000249115"/>
    </source>
</evidence>
<evidence type="ECO:0000313" key="9">
    <source>
        <dbReference type="Proteomes" id="UP000321927"/>
    </source>
</evidence>
<keyword evidence="5" id="KW-0472">Membrane</keyword>
<dbReference type="RefSeq" id="WP_086498360.1">
    <property type="nucleotide sequence ID" value="NZ_MSSV01000002.1"/>
</dbReference>
<dbReference type="Proteomes" id="UP000249115">
    <property type="component" value="Unassembled WGS sequence"/>
</dbReference>
<comment type="caution">
    <text evidence="6">The sequence shown here is derived from an EMBL/GenBank/DDBJ whole genome shotgun (WGS) entry which is preliminary data.</text>
</comment>
<keyword evidence="2" id="KW-0997">Cell inner membrane</keyword>
<evidence type="ECO:0000256" key="3">
    <source>
        <dbReference type="ARBA" id="ARBA00022676"/>
    </source>
</evidence>
<evidence type="ECO:0000256" key="2">
    <source>
        <dbReference type="ARBA" id="ARBA00022519"/>
    </source>
</evidence>